<dbReference type="MGI" id="MGI:3642299">
    <property type="gene designation" value="Gm10741"/>
</dbReference>
<evidence type="ECO:0000313" key="2">
    <source>
        <dbReference type="MGI" id="MGI:3642299"/>
    </source>
</evidence>
<reference evidence="1" key="1">
    <citation type="journal article" date="1999" name="Methods Enzymol.">
        <title>High-efficiency full-length cDNA cloning.</title>
        <authorList>
            <person name="Carninci P."/>
            <person name="Hayashizaki Y."/>
        </authorList>
    </citation>
    <scope>NUCLEOTIDE SEQUENCE</scope>
    <source>
        <strain evidence="1">C57BL/6J</strain>
        <tissue evidence="1">Testis</tissue>
    </source>
</reference>
<gene>
    <name evidence="2" type="primary">Gm10741</name>
</gene>
<name>Q3V114_MOUSE</name>
<protein>
    <submittedName>
        <fullName evidence="1">Uncharacterized protein</fullName>
    </submittedName>
</protein>
<dbReference type="AGR" id="MGI:3642299"/>
<reference evidence="1" key="3">
    <citation type="journal article" date="2000" name="Genome Res.">
        <title>RIKEN integrated sequence analysis (RISA) system--384-format sequencing pipeline with 384 multicapillary sequencer.</title>
        <authorList>
            <person name="Shibata K."/>
            <person name="Itoh M."/>
            <person name="Aizawa K."/>
            <person name="Nagaoka S."/>
            <person name="Sasaki N."/>
            <person name="Carninci P."/>
            <person name="Konno H."/>
            <person name="Akiyama J."/>
            <person name="Nishi K."/>
            <person name="Kitsunai T."/>
            <person name="Tashiro H."/>
            <person name="Itoh M."/>
            <person name="Sumi N."/>
            <person name="Ishii Y."/>
            <person name="Nakamura S."/>
            <person name="Hazama M."/>
            <person name="Nishine T."/>
            <person name="Harada A."/>
            <person name="Yamamoto R."/>
            <person name="Matsumoto H."/>
            <person name="Sakaguchi S."/>
            <person name="Ikegami T."/>
            <person name="Kashiwagi K."/>
            <person name="Fujiwake S."/>
            <person name="Inoue K."/>
            <person name="Togawa Y."/>
            <person name="Izawa M."/>
            <person name="Ohara E."/>
            <person name="Watahiki M."/>
            <person name="Yoneda Y."/>
            <person name="Ishikawa T."/>
            <person name="Ozawa K."/>
            <person name="Tanaka T."/>
            <person name="Matsuura S."/>
            <person name="Kawai J."/>
            <person name="Okazaki Y."/>
            <person name="Muramatsu M."/>
            <person name="Inoue Y."/>
            <person name="Kira A."/>
            <person name="Hayashizaki Y."/>
        </authorList>
    </citation>
    <scope>NUCLEOTIDE SEQUENCE</scope>
    <source>
        <strain evidence="1">C57BL/6J</strain>
        <tissue evidence="1">Testis</tissue>
    </source>
</reference>
<reference evidence="1" key="6">
    <citation type="submission" date="2004-03" db="EMBL/GenBank/DDBJ databases">
        <authorList>
            <person name="Arakawa T."/>
            <person name="Carninci P."/>
            <person name="Fukuda S."/>
            <person name="Hashizume W."/>
            <person name="Hayashida K."/>
            <person name="Hori F."/>
            <person name="Iida J."/>
            <person name="Imamura K."/>
            <person name="Imotani K."/>
            <person name="Itoh M."/>
            <person name="Kanagawa S."/>
            <person name="Kawai J."/>
            <person name="Kojima M."/>
            <person name="Konno H."/>
            <person name="Murata M."/>
            <person name="Nakamura M."/>
            <person name="Ninomiya N."/>
            <person name="Nishiyori H."/>
            <person name="Nomura K."/>
            <person name="Ohno M."/>
            <person name="Sakazume N."/>
            <person name="Sano H."/>
            <person name="Sasaki D."/>
            <person name="Shibata K."/>
            <person name="Shiraki T."/>
            <person name="Tagami M."/>
            <person name="Tagami Y."/>
            <person name="Waki K."/>
            <person name="Watahiki A."/>
            <person name="Muramatsu M."/>
            <person name="Hayashizaki Y."/>
        </authorList>
    </citation>
    <scope>NUCLEOTIDE SEQUENCE</scope>
    <source>
        <strain evidence="1">C57BL/6J</strain>
        <tissue evidence="1">Testis</tissue>
    </source>
</reference>
<dbReference type="AlphaFoldDB" id="Q3V114"/>
<reference evidence="1" key="4">
    <citation type="journal article" date="2001" name="Nature">
        <title>Functional annotation of a full-length mouse cDNA collection.</title>
        <authorList>
            <consortium name="The RIKEN Genome Exploration Research Group Phase II Team and the FANTOM Consortium"/>
        </authorList>
    </citation>
    <scope>NUCLEOTIDE SEQUENCE</scope>
    <source>
        <strain evidence="1">C57BL/6J</strain>
        <tissue evidence="1">Testis</tissue>
    </source>
</reference>
<evidence type="ECO:0000313" key="1">
    <source>
        <dbReference type="EMBL" id="BAE21339.1"/>
    </source>
</evidence>
<organism evidence="1">
    <name type="scientific">Mus musculus</name>
    <name type="common">Mouse</name>
    <dbReference type="NCBI Taxonomy" id="10090"/>
    <lineage>
        <taxon>Eukaryota</taxon>
        <taxon>Metazoa</taxon>
        <taxon>Chordata</taxon>
        <taxon>Craniata</taxon>
        <taxon>Vertebrata</taxon>
        <taxon>Euteleostomi</taxon>
        <taxon>Mammalia</taxon>
        <taxon>Eutheria</taxon>
        <taxon>Euarchontoglires</taxon>
        <taxon>Glires</taxon>
        <taxon>Rodentia</taxon>
        <taxon>Myomorpha</taxon>
        <taxon>Muroidea</taxon>
        <taxon>Muridae</taxon>
        <taxon>Murinae</taxon>
        <taxon>Mus</taxon>
        <taxon>Mus</taxon>
    </lineage>
</organism>
<reference evidence="1" key="2">
    <citation type="journal article" date="2000" name="Genome Res.">
        <title>Normalization and subtraction of cap-trapper-selected cDNAs to prepare full-length cDNA libraries for rapid discovery of new genes.</title>
        <authorList>
            <person name="Carninci P."/>
            <person name="Shibata Y."/>
            <person name="Hayatsu N."/>
            <person name="Sugahara Y."/>
            <person name="Shibata K."/>
            <person name="Itoh M."/>
            <person name="Konno H."/>
            <person name="Okazaki Y."/>
            <person name="Muramatsu M."/>
            <person name="Hayashizaki Y."/>
        </authorList>
    </citation>
    <scope>NUCLEOTIDE SEQUENCE</scope>
    <source>
        <strain evidence="1">C57BL/6J</strain>
        <tissue evidence="1">Testis</tissue>
    </source>
</reference>
<accession>Q3V114</accession>
<sequence length="39" mass="4384">MPASARPSRVALLGHFCVSLLGKIFLFKAQRLFVHGKWT</sequence>
<reference evidence="1" key="7">
    <citation type="journal article" date="2005" name="Science">
        <title>The Transcriptional Landscape of the Mammalian Genome.</title>
        <authorList>
            <consortium name="The FANTOM Consortium"/>
            <consortium name="Riken Genome Exploration Research Group and Genome Science Group (Genome Network Project Core Group)"/>
        </authorList>
    </citation>
    <scope>NUCLEOTIDE SEQUENCE</scope>
    <source>
        <strain evidence="1">C57BL/6J</strain>
        <tissue evidence="1">Testis</tissue>
    </source>
</reference>
<reference evidence="1" key="5">
    <citation type="journal article" date="2002" name="Nature">
        <title>Analysis of the mouse transcriptome based on functional annotation of 60,770 full-length cDNAs.</title>
        <authorList>
            <consortium name="The FANTOM Consortium and the RIKEN Genome Exploration Research Group Phase I and II Team"/>
        </authorList>
    </citation>
    <scope>NUCLEOTIDE SEQUENCE</scope>
    <source>
        <strain evidence="1">C57BL/6J</strain>
        <tissue evidence="1">Testis</tissue>
    </source>
</reference>
<dbReference type="EMBL" id="AK132758">
    <property type="protein sequence ID" value="BAE21339.1"/>
    <property type="molecule type" value="mRNA"/>
</dbReference>
<reference evidence="1" key="8">
    <citation type="journal article" date="2005" name="Science">
        <title>Antisense Transcription in the Mammalian Transcriptome.</title>
        <authorList>
            <consortium name="RIKEN Genome Exploration Research Group and Genome Science Group (Genome Network Project Core Group) and the FANTOM Consortium"/>
        </authorList>
    </citation>
    <scope>NUCLEOTIDE SEQUENCE</scope>
    <source>
        <strain evidence="1">C57BL/6J</strain>
        <tissue evidence="1">Testis</tissue>
    </source>
</reference>
<proteinExistence type="evidence at transcript level"/>